<dbReference type="RefSeq" id="WP_052082207.1">
    <property type="nucleotide sequence ID" value="NZ_CAJTQN010000003.1"/>
</dbReference>
<dbReference type="PROSITE" id="PS51257">
    <property type="entry name" value="PROKAR_LIPOPROTEIN"/>
    <property type="match status" value="1"/>
</dbReference>
<feature type="domain" description="Lipoprotein LPP20-like" evidence="2">
    <location>
        <begin position="23"/>
        <end position="117"/>
    </location>
</feature>
<organism evidence="3 4">
    <name type="scientific">Helicobacter typhlonius</name>
    <dbReference type="NCBI Taxonomy" id="76936"/>
    <lineage>
        <taxon>Bacteria</taxon>
        <taxon>Pseudomonadati</taxon>
        <taxon>Campylobacterota</taxon>
        <taxon>Epsilonproteobacteria</taxon>
        <taxon>Campylobacterales</taxon>
        <taxon>Helicobacteraceae</taxon>
        <taxon>Helicobacter</taxon>
    </lineage>
</organism>
<dbReference type="AlphaFoldDB" id="A0A4U8RZI4"/>
<proteinExistence type="predicted"/>
<dbReference type="Gene3D" id="3.10.28.20">
    <property type="entry name" value="Acetamidase/Formamidase-like domains"/>
    <property type="match status" value="1"/>
</dbReference>
<dbReference type="Pfam" id="PF02169">
    <property type="entry name" value="LPP20"/>
    <property type="match status" value="1"/>
</dbReference>
<evidence type="ECO:0000313" key="4">
    <source>
        <dbReference type="Proteomes" id="UP000029925"/>
    </source>
</evidence>
<name>A0A4U8RZI4_9HELI</name>
<sequence length="294" mass="33015">MRFIIPILCIVFLMGCGGGAKPPSWYGKDTQDSAYLIGFGSASKLESAKARALNDISSQLSVQVSSQFKTQTQRQDSNITHKASSDIQLDVAAMELSDVQYTKSEFENGQHYVQAKILKSALISQFQNKFNNTYNTLNVVSLSKCKILSAKDKLRLENALNELWLYSQLLQTLEKQTRSLDNLESLLSANMPLPAAKLVIRSNVDSARIYNDLAKELGEFYTIQNDAAHTLYAEVRAIQSAKGVKIDVLFSILDCRNNPIFNTNVSEETNKGFEFATKRVSVQLYKKMQEWIEN</sequence>
<dbReference type="Gene3D" id="3.30.160.710">
    <property type="match status" value="1"/>
</dbReference>
<dbReference type="InterPro" id="IPR024952">
    <property type="entry name" value="LPP20-like_dom"/>
</dbReference>
<protein>
    <recommendedName>
        <fullName evidence="2">Lipoprotein LPP20-like domain-containing protein</fullName>
    </recommendedName>
</protein>
<evidence type="ECO:0000313" key="3">
    <source>
        <dbReference type="EMBL" id="TLD78709.1"/>
    </source>
</evidence>
<evidence type="ECO:0000256" key="1">
    <source>
        <dbReference type="SAM" id="Coils"/>
    </source>
</evidence>
<comment type="caution">
    <text evidence="3">The sequence shown here is derived from an EMBL/GenBank/DDBJ whole genome shotgun (WGS) entry which is preliminary data.</text>
</comment>
<keyword evidence="4" id="KW-1185">Reference proteome</keyword>
<evidence type="ECO:0000259" key="2">
    <source>
        <dbReference type="Pfam" id="PF02169"/>
    </source>
</evidence>
<dbReference type="STRING" id="76936.BN2458_PEG1120"/>
<dbReference type="OrthoDB" id="5320904at2"/>
<accession>A0A4U8RZI4</accession>
<keyword evidence="1" id="KW-0175">Coiled coil</keyword>
<feature type="coiled-coil region" evidence="1">
    <location>
        <begin position="156"/>
        <end position="186"/>
    </location>
</feature>
<dbReference type="EMBL" id="JRPF02000004">
    <property type="protein sequence ID" value="TLD78709.1"/>
    <property type="molecule type" value="Genomic_DNA"/>
</dbReference>
<dbReference type="Proteomes" id="UP000029925">
    <property type="component" value="Unassembled WGS sequence"/>
</dbReference>
<reference evidence="3 4" key="1">
    <citation type="journal article" date="2014" name="Genome Announc.">
        <title>Draft genome sequences of eight enterohepatic helicobacter species isolated from both laboratory and wild rodents.</title>
        <authorList>
            <person name="Sheh A."/>
            <person name="Shen Z."/>
            <person name="Fox J.G."/>
        </authorList>
    </citation>
    <scope>NUCLEOTIDE SEQUENCE [LARGE SCALE GENOMIC DNA]</scope>
    <source>
        <strain evidence="3 4">MIT 98-6810</strain>
    </source>
</reference>
<gene>
    <name evidence="3" type="ORF">LS75_005250</name>
</gene>
<dbReference type="GeneID" id="78151334"/>